<evidence type="ECO:0000256" key="2">
    <source>
        <dbReference type="ARBA" id="ARBA00023033"/>
    </source>
</evidence>
<dbReference type="EMBL" id="JBJKBG010000006">
    <property type="protein sequence ID" value="KAL3737074.1"/>
    <property type="molecule type" value="Genomic_DNA"/>
</dbReference>
<feature type="domain" description="FAD-binding" evidence="5">
    <location>
        <begin position="216"/>
        <end position="305"/>
    </location>
</feature>
<dbReference type="Proteomes" id="UP001634007">
    <property type="component" value="Unassembled WGS sequence"/>
</dbReference>
<dbReference type="InterPro" id="IPR036188">
    <property type="entry name" value="FAD/NAD-bd_sf"/>
</dbReference>
<keyword evidence="4" id="KW-0472">Membrane</keyword>
<accession>A0ABD3KAS8</accession>
<evidence type="ECO:0000313" key="6">
    <source>
        <dbReference type="EMBL" id="KAL3737074.1"/>
    </source>
</evidence>
<protein>
    <recommendedName>
        <fullName evidence="5">FAD-binding domain-containing protein</fullName>
    </recommendedName>
</protein>
<comment type="similarity">
    <text evidence="3">Belongs to the 3-hydroxybenzoate 6-hydroxylase family.</text>
</comment>
<dbReference type="PANTHER" id="PTHR45934">
    <property type="entry name" value="FAD/NAD(P)-BINDING OXIDOREDUCTASE FAMILY PROTEIN"/>
    <property type="match status" value="1"/>
</dbReference>
<dbReference type="SUPFAM" id="SSF51905">
    <property type="entry name" value="FAD/NAD(P)-binding domain"/>
    <property type="match status" value="1"/>
</dbReference>
<dbReference type="PRINTS" id="PR00420">
    <property type="entry name" value="RNGMNOXGNASE"/>
</dbReference>
<dbReference type="PANTHER" id="PTHR45934:SF2">
    <property type="entry name" value="MONOOXYGENASE 1"/>
    <property type="match status" value="1"/>
</dbReference>
<comment type="caution">
    <text evidence="6">The sequence shown here is derived from an EMBL/GenBank/DDBJ whole genome shotgun (WGS) entry which is preliminary data.</text>
</comment>
<keyword evidence="4" id="KW-0812">Transmembrane</keyword>
<dbReference type="Pfam" id="PF01494">
    <property type="entry name" value="FAD_binding_3"/>
    <property type="match status" value="1"/>
</dbReference>
<evidence type="ECO:0000259" key="5">
    <source>
        <dbReference type="Pfam" id="PF01494"/>
    </source>
</evidence>
<evidence type="ECO:0000256" key="3">
    <source>
        <dbReference type="ARBA" id="ARBA00024018"/>
    </source>
</evidence>
<organism evidence="6 7">
    <name type="scientific">Eucalyptus globulus</name>
    <name type="common">Tasmanian blue gum</name>
    <dbReference type="NCBI Taxonomy" id="34317"/>
    <lineage>
        <taxon>Eukaryota</taxon>
        <taxon>Viridiplantae</taxon>
        <taxon>Streptophyta</taxon>
        <taxon>Embryophyta</taxon>
        <taxon>Tracheophyta</taxon>
        <taxon>Spermatophyta</taxon>
        <taxon>Magnoliopsida</taxon>
        <taxon>eudicotyledons</taxon>
        <taxon>Gunneridae</taxon>
        <taxon>Pentapetalae</taxon>
        <taxon>rosids</taxon>
        <taxon>malvids</taxon>
        <taxon>Myrtales</taxon>
        <taxon>Myrtaceae</taxon>
        <taxon>Myrtoideae</taxon>
        <taxon>Eucalypteae</taxon>
        <taxon>Eucalyptus</taxon>
    </lineage>
</organism>
<keyword evidence="4" id="KW-1133">Transmembrane helix</keyword>
<dbReference type="Gene3D" id="3.50.50.60">
    <property type="entry name" value="FAD/NAD(P)-binding domain"/>
    <property type="match status" value="2"/>
</dbReference>
<dbReference type="GO" id="GO:0004497">
    <property type="term" value="F:monooxygenase activity"/>
    <property type="evidence" value="ECO:0007669"/>
    <property type="project" value="UniProtKB-KW"/>
</dbReference>
<sequence>MNEAEERDIVIVGGGICGLATALARHGSLVSERSECLHATGAATTIRANGWRALDHLGLGLLLRKDSVHIDGNMKLDHGTKLVKSPLRKGEAQCIRRRDLVEALAEDLSHSTIRFTCHVISVKLGSQTSYTVLELHNGIVIKAKYLRMNPTKFSATNAIRGFTSYPEGHGIDNLFVVAIKEQVVVGSTRQRHIDSEISKNQELIKMSSLQTINDFQEEMKEMIKNSNQSLSSCLRLRYRALWDLMLGSFRKGTITVAGDALDAMSPFIGQGDSTSQEDAITLFEKCTMDKCEDVHNQYAKERRMRLIKLSMQSFLLNKMFETLSMVVKLFCIVFMASFFRDSAGHSQFD</sequence>
<dbReference type="InterPro" id="IPR002938">
    <property type="entry name" value="FAD-bd"/>
</dbReference>
<evidence type="ECO:0000313" key="7">
    <source>
        <dbReference type="Proteomes" id="UP001634007"/>
    </source>
</evidence>
<evidence type="ECO:0000256" key="1">
    <source>
        <dbReference type="ARBA" id="ARBA00023002"/>
    </source>
</evidence>
<gene>
    <name evidence="6" type="ORF">ACJRO7_025923</name>
</gene>
<keyword evidence="2" id="KW-0503">Monooxygenase</keyword>
<reference evidence="6 7" key="1">
    <citation type="submission" date="2024-11" db="EMBL/GenBank/DDBJ databases">
        <title>Chromosome-level genome assembly of Eucalyptus globulus Labill. provides insights into its genome evolution.</title>
        <authorList>
            <person name="Li X."/>
        </authorList>
    </citation>
    <scope>NUCLEOTIDE SEQUENCE [LARGE SCALE GENOMIC DNA]</scope>
    <source>
        <strain evidence="6">CL2024</strain>
        <tissue evidence="6">Fresh tender leaves</tissue>
    </source>
</reference>
<feature type="transmembrane region" description="Helical" evidence="4">
    <location>
        <begin position="314"/>
        <end position="339"/>
    </location>
</feature>
<dbReference type="InterPro" id="IPR044560">
    <property type="entry name" value="MOase"/>
</dbReference>
<proteinExistence type="inferred from homology"/>
<dbReference type="AlphaFoldDB" id="A0ABD3KAS8"/>
<evidence type="ECO:0000256" key="4">
    <source>
        <dbReference type="SAM" id="Phobius"/>
    </source>
</evidence>
<keyword evidence="1" id="KW-0560">Oxidoreductase</keyword>
<keyword evidence="7" id="KW-1185">Reference proteome</keyword>
<name>A0ABD3KAS8_EUCGL</name>